<dbReference type="AlphaFoldDB" id="A0A517YJY4"/>
<name>A0A517YJY4_9BACT</name>
<dbReference type="EMBL" id="CP036274">
    <property type="protein sequence ID" value="QDU30538.1"/>
    <property type="molecule type" value="Genomic_DNA"/>
</dbReference>
<reference evidence="2 3" key="1">
    <citation type="submission" date="2019-02" db="EMBL/GenBank/DDBJ databases">
        <title>Deep-cultivation of Planctomycetes and their phenomic and genomic characterization uncovers novel biology.</title>
        <authorList>
            <person name="Wiegand S."/>
            <person name="Jogler M."/>
            <person name="Boedeker C."/>
            <person name="Pinto D."/>
            <person name="Vollmers J."/>
            <person name="Rivas-Marin E."/>
            <person name="Kohn T."/>
            <person name="Peeters S.H."/>
            <person name="Heuer A."/>
            <person name="Rast P."/>
            <person name="Oberbeckmann S."/>
            <person name="Bunk B."/>
            <person name="Jeske O."/>
            <person name="Meyerdierks A."/>
            <person name="Storesund J.E."/>
            <person name="Kallscheuer N."/>
            <person name="Luecker S."/>
            <person name="Lage O.M."/>
            <person name="Pohl T."/>
            <person name="Merkel B.J."/>
            <person name="Hornburger P."/>
            <person name="Mueller R.-W."/>
            <person name="Bruemmer F."/>
            <person name="Labrenz M."/>
            <person name="Spormann A.M."/>
            <person name="Op den Camp H."/>
            <person name="Overmann J."/>
            <person name="Amann R."/>
            <person name="Jetten M.S.M."/>
            <person name="Mascher T."/>
            <person name="Medema M.H."/>
            <person name="Devos D.P."/>
            <person name="Kaster A.-K."/>
            <person name="Ovreas L."/>
            <person name="Rohde M."/>
            <person name="Galperin M.Y."/>
            <person name="Jogler C."/>
        </authorList>
    </citation>
    <scope>NUCLEOTIDE SEQUENCE [LARGE SCALE GENOMIC DNA]</scope>
    <source>
        <strain evidence="2 3">ETA_A8</strain>
    </source>
</reference>
<accession>A0A517YJY4</accession>
<protein>
    <submittedName>
        <fullName evidence="2">Uncharacterized protein</fullName>
    </submittedName>
</protein>
<proteinExistence type="predicted"/>
<keyword evidence="3" id="KW-1185">Reference proteome</keyword>
<feature type="region of interest" description="Disordered" evidence="1">
    <location>
        <begin position="247"/>
        <end position="295"/>
    </location>
</feature>
<evidence type="ECO:0000256" key="1">
    <source>
        <dbReference type="SAM" id="MobiDB-lite"/>
    </source>
</evidence>
<evidence type="ECO:0000313" key="3">
    <source>
        <dbReference type="Proteomes" id="UP000315017"/>
    </source>
</evidence>
<feature type="compositionally biased region" description="Low complexity" evidence="1">
    <location>
        <begin position="260"/>
        <end position="276"/>
    </location>
</feature>
<evidence type="ECO:0000313" key="2">
    <source>
        <dbReference type="EMBL" id="QDU30538.1"/>
    </source>
</evidence>
<dbReference type="Proteomes" id="UP000315017">
    <property type="component" value="Chromosome"/>
</dbReference>
<sequence>MNALVLKGQVASGQCAIERTRPRASRVQHALLPAKIASVQRVLNRIAVRVATPVDKVAAIPDQTRAPMSAAQRDQHQRRANHLVVNRGRQPLPSDFRMPILATRISTTTTSTLLPQLSQPEQLPQQKSPLAGRVRVSPSVTHATVVRRGNSLSHAPAAIKFAAGGAEMNVPVLTAVEMTEEATIARLAIASPRKHVSPASGNEPVSVSVVARRVVRNLVPNSRAAKLLLRRELTRSARHATNSLLDQLNQKASNQRPLKQRCQQQSRQLPSQRPKQNALPHQLRTHRNLRLPAWG</sequence>
<dbReference type="KEGG" id="aagg:ETAA8_56830"/>
<feature type="compositionally biased region" description="Polar residues" evidence="1">
    <location>
        <begin position="247"/>
        <end position="256"/>
    </location>
</feature>
<gene>
    <name evidence="2" type="ORF">ETAA8_56830</name>
</gene>
<organism evidence="2 3">
    <name type="scientific">Anatilimnocola aggregata</name>
    <dbReference type="NCBI Taxonomy" id="2528021"/>
    <lineage>
        <taxon>Bacteria</taxon>
        <taxon>Pseudomonadati</taxon>
        <taxon>Planctomycetota</taxon>
        <taxon>Planctomycetia</taxon>
        <taxon>Pirellulales</taxon>
        <taxon>Pirellulaceae</taxon>
        <taxon>Anatilimnocola</taxon>
    </lineage>
</organism>